<evidence type="ECO:0000256" key="2">
    <source>
        <dbReference type="ARBA" id="ARBA00022475"/>
    </source>
</evidence>
<name>A0ABT2ENK0_9BACT</name>
<comment type="function">
    <text evidence="9 10">This protein specifically catalyzes the removal of signal peptides from prolipoproteins.</text>
</comment>
<keyword evidence="8 9" id="KW-0472">Membrane</keyword>
<evidence type="ECO:0000256" key="5">
    <source>
        <dbReference type="ARBA" id="ARBA00022750"/>
    </source>
</evidence>
<keyword evidence="7 9" id="KW-1133">Transmembrane helix</keyword>
<dbReference type="PANTHER" id="PTHR33695">
    <property type="entry name" value="LIPOPROTEIN SIGNAL PEPTIDASE"/>
    <property type="match status" value="1"/>
</dbReference>
<feature type="active site" evidence="9">
    <location>
        <position position="115"/>
    </location>
</feature>
<evidence type="ECO:0000256" key="1">
    <source>
        <dbReference type="ARBA" id="ARBA00006139"/>
    </source>
</evidence>
<dbReference type="Proteomes" id="UP001204798">
    <property type="component" value="Unassembled WGS sequence"/>
</dbReference>
<feature type="region of interest" description="Disordered" evidence="12">
    <location>
        <begin position="152"/>
        <end position="174"/>
    </location>
</feature>
<comment type="caution">
    <text evidence="13">The sequence shown here is derived from an EMBL/GenBank/DDBJ whole genome shotgun (WGS) entry which is preliminary data.</text>
</comment>
<proteinExistence type="inferred from homology"/>
<evidence type="ECO:0000256" key="6">
    <source>
        <dbReference type="ARBA" id="ARBA00022801"/>
    </source>
</evidence>
<keyword evidence="4 9" id="KW-0812">Transmembrane</keyword>
<evidence type="ECO:0000313" key="13">
    <source>
        <dbReference type="EMBL" id="MCS3919534.1"/>
    </source>
</evidence>
<organism evidence="13 14">
    <name type="scientific">Candidatus Fervidibacter sacchari</name>
    <dbReference type="NCBI Taxonomy" id="1448929"/>
    <lineage>
        <taxon>Bacteria</taxon>
        <taxon>Candidatus Fervidibacterota</taxon>
        <taxon>Candidatus Fervidibacter</taxon>
    </lineage>
</organism>
<dbReference type="HAMAP" id="MF_00161">
    <property type="entry name" value="LspA"/>
    <property type="match status" value="1"/>
</dbReference>
<comment type="similarity">
    <text evidence="1 9 11">Belongs to the peptidase A8 family.</text>
</comment>
<evidence type="ECO:0000256" key="12">
    <source>
        <dbReference type="SAM" id="MobiDB-lite"/>
    </source>
</evidence>
<dbReference type="EMBL" id="JANUCP010000003">
    <property type="protein sequence ID" value="MCS3919534.1"/>
    <property type="molecule type" value="Genomic_DNA"/>
</dbReference>
<dbReference type="RefSeq" id="WP_259096039.1">
    <property type="nucleotide sequence ID" value="NZ_CP130454.1"/>
</dbReference>
<feature type="transmembrane region" description="Helical" evidence="9">
    <location>
        <begin position="125"/>
        <end position="145"/>
    </location>
</feature>
<comment type="subcellular location">
    <subcellularLocation>
        <location evidence="9">Cell membrane</location>
        <topology evidence="9">Multi-pass membrane protein</topology>
    </subcellularLocation>
</comment>
<evidence type="ECO:0000256" key="8">
    <source>
        <dbReference type="ARBA" id="ARBA00023136"/>
    </source>
</evidence>
<protein>
    <recommendedName>
        <fullName evidence="9">Lipoprotein signal peptidase</fullName>
        <ecNumber evidence="9">3.4.23.36</ecNumber>
    </recommendedName>
    <alternativeName>
        <fullName evidence="9">Prolipoprotein signal peptidase</fullName>
    </alternativeName>
    <alternativeName>
        <fullName evidence="9">Signal peptidase II</fullName>
        <shortName evidence="9">SPase II</shortName>
    </alternativeName>
</protein>
<keyword evidence="14" id="KW-1185">Reference proteome</keyword>
<gene>
    <name evidence="9" type="primary">lspA</name>
    <name evidence="13" type="ORF">M2350_001947</name>
</gene>
<comment type="catalytic activity">
    <reaction evidence="9 10">
        <text>Release of signal peptides from bacterial membrane prolipoproteins. Hydrolyzes -Xaa-Yaa-Zaa-|-(S,diacylglyceryl)Cys-, in which Xaa is hydrophobic (preferably Leu), and Yaa (Ala or Ser) and Zaa (Gly or Ala) have small, neutral side chains.</text>
        <dbReference type="EC" id="3.4.23.36"/>
    </reaction>
</comment>
<feature type="active site" evidence="9">
    <location>
        <position position="129"/>
    </location>
</feature>
<dbReference type="GO" id="GO:0004190">
    <property type="term" value="F:aspartic-type endopeptidase activity"/>
    <property type="evidence" value="ECO:0007669"/>
    <property type="project" value="UniProtKB-EC"/>
</dbReference>
<dbReference type="Pfam" id="PF01252">
    <property type="entry name" value="Peptidase_A8"/>
    <property type="match status" value="1"/>
</dbReference>
<dbReference type="InterPro" id="IPR001872">
    <property type="entry name" value="Peptidase_A8"/>
</dbReference>
<comment type="pathway">
    <text evidence="9">Protein modification; lipoprotein biosynthesis (signal peptide cleavage).</text>
</comment>
<feature type="transmembrane region" description="Helical" evidence="9">
    <location>
        <begin position="52"/>
        <end position="77"/>
    </location>
</feature>
<evidence type="ECO:0000313" key="14">
    <source>
        <dbReference type="Proteomes" id="UP001204798"/>
    </source>
</evidence>
<evidence type="ECO:0000256" key="9">
    <source>
        <dbReference type="HAMAP-Rule" id="MF_00161"/>
    </source>
</evidence>
<evidence type="ECO:0000256" key="3">
    <source>
        <dbReference type="ARBA" id="ARBA00022670"/>
    </source>
</evidence>
<evidence type="ECO:0000256" key="10">
    <source>
        <dbReference type="RuleBase" id="RU000594"/>
    </source>
</evidence>
<keyword evidence="5 9" id="KW-0064">Aspartyl protease</keyword>
<sequence length="174" mass="19255">MRRHRRWFFAAAVLTLLVDQVSKALVRAYIPLGASVPIIPNAIYLTHTQNPGAAFGLFPNATMLLIIVALLVSAILLWLGRQGFDRRRVAIAMGMMLGGALGNLLDRVRFGAVTDFIDLKVWPIFNFADTALTVGAFLLLWWGAVAQPSESHQKTNENLEDKTEGLEQHEETKG</sequence>
<dbReference type="PRINTS" id="PR00781">
    <property type="entry name" value="LIPOSIGPTASE"/>
</dbReference>
<dbReference type="EC" id="3.4.23.36" evidence="9"/>
<keyword evidence="2 9" id="KW-1003">Cell membrane</keyword>
<keyword evidence="6 9" id="KW-0378">Hydrolase</keyword>
<evidence type="ECO:0000256" key="11">
    <source>
        <dbReference type="RuleBase" id="RU004181"/>
    </source>
</evidence>
<accession>A0ABT2ENK0</accession>
<dbReference type="PANTHER" id="PTHR33695:SF1">
    <property type="entry name" value="LIPOPROTEIN SIGNAL PEPTIDASE"/>
    <property type="match status" value="1"/>
</dbReference>
<evidence type="ECO:0000256" key="4">
    <source>
        <dbReference type="ARBA" id="ARBA00022692"/>
    </source>
</evidence>
<dbReference type="PROSITE" id="PS00855">
    <property type="entry name" value="SPASE_II"/>
    <property type="match status" value="1"/>
</dbReference>
<comment type="caution">
    <text evidence="9">Lacks conserved residue(s) required for the propagation of feature annotation.</text>
</comment>
<dbReference type="NCBIfam" id="TIGR00077">
    <property type="entry name" value="lspA"/>
    <property type="match status" value="1"/>
</dbReference>
<keyword evidence="3 9" id="KW-0645">Protease</keyword>
<reference evidence="13 14" key="1">
    <citation type="submission" date="2022-08" db="EMBL/GenBank/DDBJ databases">
        <title>Bacterial and archaeal communities from various locations to study Microbial Dark Matter (Phase II).</title>
        <authorList>
            <person name="Stepanauskas R."/>
        </authorList>
    </citation>
    <scope>NUCLEOTIDE SEQUENCE [LARGE SCALE GENOMIC DNA]</scope>
    <source>
        <strain evidence="13 14">PD1</strain>
    </source>
</reference>
<evidence type="ECO:0000256" key="7">
    <source>
        <dbReference type="ARBA" id="ARBA00022989"/>
    </source>
</evidence>
<feature type="transmembrane region" description="Helical" evidence="9">
    <location>
        <begin position="89"/>
        <end position="105"/>
    </location>
</feature>